<dbReference type="Pfam" id="PF02518">
    <property type="entry name" value="HATPase_c"/>
    <property type="match status" value="1"/>
</dbReference>
<accession>A0ABV9P804</accession>
<feature type="coiled-coil region" evidence="6">
    <location>
        <begin position="276"/>
        <end position="303"/>
    </location>
</feature>
<keyword evidence="7" id="KW-0812">Transmembrane</keyword>
<dbReference type="SMART" id="SM00388">
    <property type="entry name" value="HisKA"/>
    <property type="match status" value="1"/>
</dbReference>
<gene>
    <name evidence="11" type="ORF">ACFO3U_08760</name>
</gene>
<keyword evidence="3" id="KW-0597">Phosphoprotein</keyword>
<evidence type="ECO:0000256" key="7">
    <source>
        <dbReference type="SAM" id="Phobius"/>
    </source>
</evidence>
<dbReference type="RefSeq" id="WP_379740743.1">
    <property type="nucleotide sequence ID" value="NZ_JBHSGW010000025.1"/>
</dbReference>
<evidence type="ECO:0000256" key="2">
    <source>
        <dbReference type="ARBA" id="ARBA00012438"/>
    </source>
</evidence>
<feature type="domain" description="PAC" evidence="10">
    <location>
        <begin position="228"/>
        <end position="281"/>
    </location>
</feature>
<dbReference type="InterPro" id="IPR003661">
    <property type="entry name" value="HisK_dim/P_dom"/>
</dbReference>
<dbReference type="SUPFAM" id="SSF55785">
    <property type="entry name" value="PYP-like sensor domain (PAS domain)"/>
    <property type="match status" value="1"/>
</dbReference>
<dbReference type="InterPro" id="IPR000700">
    <property type="entry name" value="PAS-assoc_C"/>
</dbReference>
<dbReference type="CDD" id="cd00130">
    <property type="entry name" value="PAS"/>
    <property type="match status" value="1"/>
</dbReference>
<dbReference type="Pfam" id="PF08448">
    <property type="entry name" value="PAS_4"/>
    <property type="match status" value="1"/>
</dbReference>
<evidence type="ECO:0000313" key="11">
    <source>
        <dbReference type="EMBL" id="MFC4740084.1"/>
    </source>
</evidence>
<dbReference type="EC" id="2.7.13.3" evidence="2"/>
<comment type="caution">
    <text evidence="11">The sequence shown here is derived from an EMBL/GenBank/DDBJ whole genome shotgun (WGS) entry which is preliminary data.</text>
</comment>
<dbReference type="PROSITE" id="PS50112">
    <property type="entry name" value="PAS"/>
    <property type="match status" value="1"/>
</dbReference>
<dbReference type="InterPro" id="IPR035965">
    <property type="entry name" value="PAS-like_dom_sf"/>
</dbReference>
<keyword evidence="11" id="KW-0067">ATP-binding</keyword>
<dbReference type="Gene3D" id="3.30.565.10">
    <property type="entry name" value="Histidine kinase-like ATPase, C-terminal domain"/>
    <property type="match status" value="1"/>
</dbReference>
<dbReference type="SMART" id="SM00387">
    <property type="entry name" value="HATPase_c"/>
    <property type="match status" value="1"/>
</dbReference>
<dbReference type="InterPro" id="IPR000014">
    <property type="entry name" value="PAS"/>
</dbReference>
<dbReference type="InterPro" id="IPR052162">
    <property type="entry name" value="Sensor_kinase/Photoreceptor"/>
</dbReference>
<proteinExistence type="predicted"/>
<keyword evidence="5" id="KW-0418">Kinase</keyword>
<evidence type="ECO:0000259" key="8">
    <source>
        <dbReference type="PROSITE" id="PS50109"/>
    </source>
</evidence>
<dbReference type="PANTHER" id="PTHR43304">
    <property type="entry name" value="PHYTOCHROME-LIKE PROTEIN CPH1"/>
    <property type="match status" value="1"/>
</dbReference>
<dbReference type="InterPro" id="IPR036890">
    <property type="entry name" value="HATPase_C_sf"/>
</dbReference>
<dbReference type="InterPro" id="IPR003594">
    <property type="entry name" value="HATPase_dom"/>
</dbReference>
<dbReference type="PRINTS" id="PR00344">
    <property type="entry name" value="BCTRLSENSOR"/>
</dbReference>
<dbReference type="PROSITE" id="PS50113">
    <property type="entry name" value="PAC"/>
    <property type="match status" value="1"/>
</dbReference>
<dbReference type="PROSITE" id="PS50109">
    <property type="entry name" value="HIS_KIN"/>
    <property type="match status" value="1"/>
</dbReference>
<evidence type="ECO:0000256" key="3">
    <source>
        <dbReference type="ARBA" id="ARBA00022553"/>
    </source>
</evidence>
<evidence type="ECO:0000256" key="4">
    <source>
        <dbReference type="ARBA" id="ARBA00022679"/>
    </source>
</evidence>
<evidence type="ECO:0000256" key="6">
    <source>
        <dbReference type="SAM" id="Coils"/>
    </source>
</evidence>
<feature type="transmembrane region" description="Helical" evidence="7">
    <location>
        <begin position="67"/>
        <end position="90"/>
    </location>
</feature>
<name>A0ABV9P804_9FLAO</name>
<dbReference type="NCBIfam" id="TIGR00229">
    <property type="entry name" value="sensory_box"/>
    <property type="match status" value="1"/>
</dbReference>
<evidence type="ECO:0000259" key="10">
    <source>
        <dbReference type="PROSITE" id="PS50113"/>
    </source>
</evidence>
<comment type="catalytic activity">
    <reaction evidence="1">
        <text>ATP + protein L-histidine = ADP + protein N-phospho-L-histidine.</text>
        <dbReference type="EC" id="2.7.13.3"/>
    </reaction>
</comment>
<evidence type="ECO:0000313" key="12">
    <source>
        <dbReference type="Proteomes" id="UP001595885"/>
    </source>
</evidence>
<dbReference type="InterPro" id="IPR004358">
    <property type="entry name" value="Sig_transdc_His_kin-like_C"/>
</dbReference>
<protein>
    <recommendedName>
        <fullName evidence="2">histidine kinase</fullName>
        <ecNumber evidence="2">2.7.13.3</ecNumber>
    </recommendedName>
</protein>
<evidence type="ECO:0000256" key="1">
    <source>
        <dbReference type="ARBA" id="ARBA00000085"/>
    </source>
</evidence>
<evidence type="ECO:0000256" key="5">
    <source>
        <dbReference type="ARBA" id="ARBA00022777"/>
    </source>
</evidence>
<sequence>MDEFFEIIENIFSSGGFMPRWICGQWSETLGWLYIIANIAIGLAYLSIPFFLYKFVKKRKEKIFNRVFICFILFIFFCGATHFMDAIIFWNPLYRLNAVILIMTAFISWITVFVLYRFLPKALHYQSPDDLQVIIDEQTKDLAIAYQKLTISENQFKTLVNSNPDIITRIDKRLTYQFINDSIRKVGNMEAEDIVGKNIRDVQRASDEEINELFIRHVESVFKTNKTETFEFEMNINKDQHGYFQLSVIPLENQGGKMPEDVLTITRDITRQKLYELELKRNIDNLELLADRIEKKRKILEDFTYIVSHNLRSPVANLAALLNLLKEETDEDMRTMFIQKIDIAFENLSNTVTDLTNAVRIRQETEIMKEELFFEDIVRSHIINLEMKIKETNATITYDFSACEKINYPKVYLESIFLNLLTNAIRYRSPHRAPQITFKSFIDKDGMISLTCEDNGMGINLQKHGEKLFGLNKTFHEHPDAKGTGLFITKNQIETMGGKIYAESEVDKGTKFTIHFNVNNSKI</sequence>
<reference evidence="12" key="1">
    <citation type="journal article" date="2019" name="Int. J. Syst. Evol. Microbiol.">
        <title>The Global Catalogue of Microorganisms (GCM) 10K type strain sequencing project: providing services to taxonomists for standard genome sequencing and annotation.</title>
        <authorList>
            <consortium name="The Broad Institute Genomics Platform"/>
            <consortium name="The Broad Institute Genome Sequencing Center for Infectious Disease"/>
            <person name="Wu L."/>
            <person name="Ma J."/>
        </authorList>
    </citation>
    <scope>NUCLEOTIDE SEQUENCE [LARGE SCALE GENOMIC DNA]</scope>
    <source>
        <strain evidence="12">CCUG 50349</strain>
    </source>
</reference>
<dbReference type="Gene3D" id="3.30.450.20">
    <property type="entry name" value="PAS domain"/>
    <property type="match status" value="1"/>
</dbReference>
<dbReference type="Pfam" id="PF25487">
    <property type="entry name" value="ETR1_N"/>
    <property type="match status" value="1"/>
</dbReference>
<dbReference type="SUPFAM" id="SSF55874">
    <property type="entry name" value="ATPase domain of HSP90 chaperone/DNA topoisomerase II/histidine kinase"/>
    <property type="match status" value="1"/>
</dbReference>
<dbReference type="PANTHER" id="PTHR43304:SF1">
    <property type="entry name" value="PAC DOMAIN-CONTAINING PROTEIN"/>
    <property type="match status" value="1"/>
</dbReference>
<dbReference type="Gene3D" id="1.10.287.130">
    <property type="match status" value="1"/>
</dbReference>
<evidence type="ECO:0000259" key="9">
    <source>
        <dbReference type="PROSITE" id="PS50112"/>
    </source>
</evidence>
<dbReference type="InterPro" id="IPR036097">
    <property type="entry name" value="HisK_dim/P_sf"/>
</dbReference>
<dbReference type="EMBL" id="JBHSGW010000025">
    <property type="protein sequence ID" value="MFC4740084.1"/>
    <property type="molecule type" value="Genomic_DNA"/>
</dbReference>
<dbReference type="Proteomes" id="UP001595885">
    <property type="component" value="Unassembled WGS sequence"/>
</dbReference>
<keyword evidence="6" id="KW-0175">Coiled coil</keyword>
<keyword evidence="7" id="KW-1133">Transmembrane helix</keyword>
<feature type="transmembrane region" description="Helical" evidence="7">
    <location>
        <begin position="96"/>
        <end position="116"/>
    </location>
</feature>
<feature type="domain" description="PAS" evidence="9">
    <location>
        <begin position="152"/>
        <end position="225"/>
    </location>
</feature>
<organism evidence="11 12">
    <name type="scientific">Flavobacterium ponti</name>
    <dbReference type="NCBI Taxonomy" id="665133"/>
    <lineage>
        <taxon>Bacteria</taxon>
        <taxon>Pseudomonadati</taxon>
        <taxon>Bacteroidota</taxon>
        <taxon>Flavobacteriia</taxon>
        <taxon>Flavobacteriales</taxon>
        <taxon>Flavobacteriaceae</taxon>
        <taxon>Flavobacterium</taxon>
    </lineage>
</organism>
<dbReference type="GO" id="GO:0005524">
    <property type="term" value="F:ATP binding"/>
    <property type="evidence" value="ECO:0007669"/>
    <property type="project" value="UniProtKB-KW"/>
</dbReference>
<dbReference type="InterPro" id="IPR005467">
    <property type="entry name" value="His_kinase_dom"/>
</dbReference>
<feature type="transmembrane region" description="Helical" evidence="7">
    <location>
        <begin position="31"/>
        <end position="55"/>
    </location>
</feature>
<keyword evidence="4" id="KW-0808">Transferase</keyword>
<dbReference type="InterPro" id="IPR013656">
    <property type="entry name" value="PAS_4"/>
</dbReference>
<feature type="domain" description="Histidine kinase" evidence="8">
    <location>
        <begin position="306"/>
        <end position="520"/>
    </location>
</feature>
<dbReference type="SMART" id="SM00091">
    <property type="entry name" value="PAS"/>
    <property type="match status" value="1"/>
</dbReference>
<keyword evidence="12" id="KW-1185">Reference proteome</keyword>
<dbReference type="SUPFAM" id="SSF47384">
    <property type="entry name" value="Homodimeric domain of signal transducing histidine kinase"/>
    <property type="match status" value="1"/>
</dbReference>
<keyword evidence="11" id="KW-0547">Nucleotide-binding</keyword>
<keyword evidence="7" id="KW-0472">Membrane</keyword>
<dbReference type="InterPro" id="IPR058544">
    <property type="entry name" value="ETR1_N"/>
</dbReference>